<comment type="similarity">
    <text evidence="1 2">Belongs to the arylamine N-acetyltransferase family.</text>
</comment>
<dbReference type="RefSeq" id="WP_309801721.1">
    <property type="nucleotide sequence ID" value="NZ_JAVDPW010000017.1"/>
</dbReference>
<dbReference type="GO" id="GO:0046990">
    <property type="term" value="F:N-hydroxyarylamine O-acetyltransferase activity"/>
    <property type="evidence" value="ECO:0007669"/>
    <property type="project" value="UniProtKB-EC"/>
</dbReference>
<keyword evidence="3" id="KW-0808">Transferase</keyword>
<dbReference type="PANTHER" id="PTHR11786:SF0">
    <property type="entry name" value="ARYLAMINE N-ACETYLTRANSFERASE 4-RELATED"/>
    <property type="match status" value="1"/>
</dbReference>
<evidence type="ECO:0000256" key="1">
    <source>
        <dbReference type="ARBA" id="ARBA00006547"/>
    </source>
</evidence>
<comment type="caution">
    <text evidence="3">The sequence shown here is derived from an EMBL/GenBank/DDBJ whole genome shotgun (WGS) entry which is preliminary data.</text>
</comment>
<sequence length="278" mass="30751">MTDSFDLDAYLRRIGQDGPVAPDLGTLQALVRRHTATIAFENLDSFGGQAPRLDLDSLQRKLVQGRRGGYCYEQNLLLRAALVAIGFRTSIRLARVLWGQAEDHIGQRSHMLLQVDLADGPRIVDVGFGGQTLTGVLRLEPDLEQPTPHEPFRLVRLEDGFKLQALIGAEWKSLYRFDLQAQQPIDCEAPNWYVATHPDSHFVIGLSAARAAEGRRYTLRDADFAVHHLGGGTERRRLADVDELKAMLAGVFGLALPDRPGLDRALARLFAGALATPR</sequence>
<proteinExistence type="inferred from homology"/>
<dbReference type="Proteomes" id="UP001262410">
    <property type="component" value="Unassembled WGS sequence"/>
</dbReference>
<accession>A0ABU1K085</accession>
<evidence type="ECO:0000313" key="3">
    <source>
        <dbReference type="EMBL" id="MDR6294273.1"/>
    </source>
</evidence>
<dbReference type="SUPFAM" id="SSF54001">
    <property type="entry name" value="Cysteine proteinases"/>
    <property type="match status" value="1"/>
</dbReference>
<organism evidence="3 4">
    <name type="scientific">Inquilinus ginsengisoli</name>
    <dbReference type="NCBI Taxonomy" id="363840"/>
    <lineage>
        <taxon>Bacteria</taxon>
        <taxon>Pseudomonadati</taxon>
        <taxon>Pseudomonadota</taxon>
        <taxon>Alphaproteobacteria</taxon>
        <taxon>Rhodospirillales</taxon>
        <taxon>Rhodospirillaceae</taxon>
        <taxon>Inquilinus</taxon>
    </lineage>
</organism>
<gene>
    <name evidence="3" type="ORF">E9232_006827</name>
</gene>
<dbReference type="PRINTS" id="PR01543">
    <property type="entry name" value="ANATRNSFRASE"/>
</dbReference>
<dbReference type="Gene3D" id="3.30.2140.10">
    <property type="entry name" value="Arylamine N-acetyltransferase"/>
    <property type="match status" value="1"/>
</dbReference>
<dbReference type="Gene3D" id="2.40.128.150">
    <property type="entry name" value="Cysteine proteinases"/>
    <property type="match status" value="1"/>
</dbReference>
<keyword evidence="4" id="KW-1185">Reference proteome</keyword>
<dbReference type="PANTHER" id="PTHR11786">
    <property type="entry name" value="N-HYDROXYARYLAMINE O-ACETYLTRANSFERASE"/>
    <property type="match status" value="1"/>
</dbReference>
<dbReference type="Pfam" id="PF00797">
    <property type="entry name" value="Acetyltransf_2"/>
    <property type="match status" value="1"/>
</dbReference>
<dbReference type="InterPro" id="IPR038765">
    <property type="entry name" value="Papain-like_cys_pep_sf"/>
</dbReference>
<evidence type="ECO:0000256" key="2">
    <source>
        <dbReference type="RuleBase" id="RU003452"/>
    </source>
</evidence>
<keyword evidence="3" id="KW-0012">Acyltransferase</keyword>
<dbReference type="EC" id="2.3.1.118" evidence="3"/>
<reference evidence="3 4" key="1">
    <citation type="submission" date="2023-07" db="EMBL/GenBank/DDBJ databases">
        <title>Sorghum-associated microbial communities from plants grown in Nebraska, USA.</title>
        <authorList>
            <person name="Schachtman D."/>
        </authorList>
    </citation>
    <scope>NUCLEOTIDE SEQUENCE [LARGE SCALE GENOMIC DNA]</scope>
    <source>
        <strain evidence="3 4">584</strain>
    </source>
</reference>
<dbReference type="InterPro" id="IPR001447">
    <property type="entry name" value="Arylamine_N-AcTrfase"/>
</dbReference>
<evidence type="ECO:0000313" key="4">
    <source>
        <dbReference type="Proteomes" id="UP001262410"/>
    </source>
</evidence>
<name>A0ABU1K085_9PROT</name>
<protein>
    <submittedName>
        <fullName evidence="3">N-hydroxyarylamine O-acetyltransferase</fullName>
        <ecNumber evidence="3">2.3.1.118</ecNumber>
    </submittedName>
</protein>
<dbReference type="EMBL" id="JAVDPW010000017">
    <property type="protein sequence ID" value="MDR6294273.1"/>
    <property type="molecule type" value="Genomic_DNA"/>
</dbReference>